<name>A0ABP8L5U3_9BACT</name>
<comment type="caution">
    <text evidence="1">The sequence shown here is derived from an EMBL/GenBank/DDBJ whole genome shotgun (WGS) entry which is preliminary data.</text>
</comment>
<dbReference type="RefSeq" id="WP_345156143.1">
    <property type="nucleotide sequence ID" value="NZ_BAABHC010000001.1"/>
</dbReference>
<evidence type="ECO:0008006" key="3">
    <source>
        <dbReference type="Google" id="ProtNLM"/>
    </source>
</evidence>
<protein>
    <recommendedName>
        <fullName evidence="3">Lipocalin-like domain-containing protein</fullName>
    </recommendedName>
</protein>
<reference evidence="2" key="1">
    <citation type="journal article" date="2019" name="Int. J. Syst. Evol. Microbiol.">
        <title>The Global Catalogue of Microorganisms (GCM) 10K type strain sequencing project: providing services to taxonomists for standard genome sequencing and annotation.</title>
        <authorList>
            <consortium name="The Broad Institute Genomics Platform"/>
            <consortium name="The Broad Institute Genome Sequencing Center for Infectious Disease"/>
            <person name="Wu L."/>
            <person name="Ma J."/>
        </authorList>
    </citation>
    <scope>NUCLEOTIDE SEQUENCE [LARGE SCALE GENOMIC DNA]</scope>
    <source>
        <strain evidence="2">JCM 17926</strain>
    </source>
</reference>
<evidence type="ECO:0000313" key="1">
    <source>
        <dbReference type="EMBL" id="GAA4422782.1"/>
    </source>
</evidence>
<proteinExistence type="predicted"/>
<accession>A0ABP8L5U3</accession>
<keyword evidence="2" id="KW-1185">Reference proteome</keyword>
<dbReference type="Gene3D" id="2.40.128.490">
    <property type="entry name" value="Uncharacterised protein PF14869, DUF4488"/>
    <property type="match status" value="1"/>
</dbReference>
<sequence length="154" mass="17107">MQRIIGFIVLPFLLVACGQENGDKASKATLNPVAGTWQLVTAILIEKGDTTVTDYTKNISFIKIINDTHFAFLQHDVNKGRDSAVFVAGGGKYTLRDSLYTEHLEYCSARDWEGNDFTFTIALKGDTLLQSGVEKIVSSGIDRINIEKYIKVKE</sequence>
<dbReference type="EMBL" id="BAABHC010000001">
    <property type="protein sequence ID" value="GAA4422782.1"/>
    <property type="molecule type" value="Genomic_DNA"/>
</dbReference>
<organism evidence="1 2">
    <name type="scientific">Pontibacter saemangeumensis</name>
    <dbReference type="NCBI Taxonomy" id="1084525"/>
    <lineage>
        <taxon>Bacteria</taxon>
        <taxon>Pseudomonadati</taxon>
        <taxon>Bacteroidota</taxon>
        <taxon>Cytophagia</taxon>
        <taxon>Cytophagales</taxon>
        <taxon>Hymenobacteraceae</taxon>
        <taxon>Pontibacter</taxon>
    </lineage>
</organism>
<dbReference type="Proteomes" id="UP001500552">
    <property type="component" value="Unassembled WGS sequence"/>
</dbReference>
<gene>
    <name evidence="1" type="ORF">GCM10023188_00780</name>
</gene>
<dbReference type="PROSITE" id="PS51257">
    <property type="entry name" value="PROKAR_LIPOPROTEIN"/>
    <property type="match status" value="1"/>
</dbReference>
<evidence type="ECO:0000313" key="2">
    <source>
        <dbReference type="Proteomes" id="UP001500552"/>
    </source>
</evidence>